<comment type="similarity">
    <text evidence="5">Belongs to the protein kinase superfamily. Ser/Thr protein kinase family. GCN2 subfamily.</text>
</comment>
<dbReference type="PANTHER" id="PTHR11042">
    <property type="entry name" value="EUKARYOTIC TRANSLATION INITIATION FACTOR 2-ALPHA KINASE EIF2-ALPHA KINASE -RELATED"/>
    <property type="match status" value="1"/>
</dbReference>
<evidence type="ECO:0000256" key="5">
    <source>
        <dbReference type="ARBA" id="ARBA00037982"/>
    </source>
</evidence>
<evidence type="ECO:0000259" key="8">
    <source>
        <dbReference type="PROSITE" id="PS50011"/>
    </source>
</evidence>
<feature type="compositionally biased region" description="Polar residues" evidence="6">
    <location>
        <begin position="681"/>
        <end position="694"/>
    </location>
</feature>
<feature type="transmembrane region" description="Helical" evidence="7">
    <location>
        <begin position="609"/>
        <end position="629"/>
    </location>
</feature>
<feature type="transmembrane region" description="Helical" evidence="7">
    <location>
        <begin position="635"/>
        <end position="656"/>
    </location>
</feature>
<feature type="compositionally biased region" description="Low complexity" evidence="6">
    <location>
        <begin position="501"/>
        <end position="511"/>
    </location>
</feature>
<evidence type="ECO:0000313" key="9">
    <source>
        <dbReference type="EMBL" id="KAL0468085.1"/>
    </source>
</evidence>
<dbReference type="PANTHER" id="PTHR11042:SF138">
    <property type="entry name" value="SERINE_THREONINE-PROTEIN KINASE IKS1-RELATED"/>
    <property type="match status" value="1"/>
</dbReference>
<accession>A0ABR3D5V6</accession>
<dbReference type="PROSITE" id="PS50011">
    <property type="entry name" value="PROTEIN_KINASE_DOM"/>
    <property type="match status" value="1"/>
</dbReference>
<dbReference type="InterPro" id="IPR011009">
    <property type="entry name" value="Kinase-like_dom_sf"/>
</dbReference>
<reference evidence="9 10" key="1">
    <citation type="submission" date="2023-09" db="EMBL/GenBank/DDBJ databases">
        <title>Multi-omics analysis of a traditional fermented food reveals byproduct-associated fungal strains for waste-to-food upcycling.</title>
        <authorList>
            <consortium name="Lawrence Berkeley National Laboratory"/>
            <person name="Rekdal V.M."/>
            <person name="Villalobos-Escobedo J.M."/>
            <person name="Rodriguez-Valeron N."/>
            <person name="Garcia M.O."/>
            <person name="Vasquez D.P."/>
            <person name="Damayanti I."/>
            <person name="Sorensen P.M."/>
            <person name="Baidoo E.E."/>
            <person name="De Carvalho A.C."/>
            <person name="Riley R."/>
            <person name="Lipzen A."/>
            <person name="He G."/>
            <person name="Yan M."/>
            <person name="Haridas S."/>
            <person name="Daum C."/>
            <person name="Yoshinaga Y."/>
            <person name="Ng V."/>
            <person name="Grigoriev I.V."/>
            <person name="Munk R."/>
            <person name="Nuraida L."/>
            <person name="Wijaya C.H."/>
            <person name="Morales P.-C."/>
            <person name="Keasling J.D."/>
        </authorList>
    </citation>
    <scope>NUCLEOTIDE SEQUENCE [LARGE SCALE GENOMIC DNA]</scope>
    <source>
        <strain evidence="9 10">FGSC 2613</strain>
    </source>
</reference>
<keyword evidence="7" id="KW-1133">Transmembrane helix</keyword>
<dbReference type="SUPFAM" id="SSF56112">
    <property type="entry name" value="Protein kinase-like (PK-like)"/>
    <property type="match status" value="1"/>
</dbReference>
<dbReference type="SMART" id="SM00220">
    <property type="entry name" value="S_TKc"/>
    <property type="match status" value="1"/>
</dbReference>
<feature type="region of interest" description="Disordered" evidence="6">
    <location>
        <begin position="666"/>
        <end position="697"/>
    </location>
</feature>
<proteinExistence type="inferred from homology"/>
<evidence type="ECO:0000256" key="6">
    <source>
        <dbReference type="SAM" id="MobiDB-lite"/>
    </source>
</evidence>
<dbReference type="Proteomes" id="UP001451303">
    <property type="component" value="Unassembled WGS sequence"/>
</dbReference>
<keyword evidence="7" id="KW-0812">Transmembrane</keyword>
<dbReference type="InterPro" id="IPR008271">
    <property type="entry name" value="Ser/Thr_kinase_AS"/>
</dbReference>
<keyword evidence="3" id="KW-0418">Kinase</keyword>
<dbReference type="Pfam" id="PF00069">
    <property type="entry name" value="Pkinase"/>
    <property type="match status" value="1"/>
</dbReference>
<evidence type="ECO:0000256" key="1">
    <source>
        <dbReference type="ARBA" id="ARBA00022679"/>
    </source>
</evidence>
<dbReference type="PROSITE" id="PS00108">
    <property type="entry name" value="PROTEIN_KINASE_ST"/>
    <property type="match status" value="1"/>
</dbReference>
<dbReference type="InterPro" id="IPR000719">
    <property type="entry name" value="Prot_kinase_dom"/>
</dbReference>
<keyword evidence="2" id="KW-0547">Nucleotide-binding</keyword>
<evidence type="ECO:0000256" key="7">
    <source>
        <dbReference type="SAM" id="Phobius"/>
    </source>
</evidence>
<feature type="transmembrane region" description="Helical" evidence="7">
    <location>
        <begin position="725"/>
        <end position="743"/>
    </location>
</feature>
<protein>
    <submittedName>
        <fullName evidence="9">Kinase-like domain-containing protein</fullName>
    </submittedName>
</protein>
<feature type="region of interest" description="Disordered" evidence="6">
    <location>
        <begin position="76"/>
        <end position="97"/>
    </location>
</feature>
<organism evidence="9 10">
    <name type="scientific">Neurospora intermedia</name>
    <dbReference type="NCBI Taxonomy" id="5142"/>
    <lineage>
        <taxon>Eukaryota</taxon>
        <taxon>Fungi</taxon>
        <taxon>Dikarya</taxon>
        <taxon>Ascomycota</taxon>
        <taxon>Pezizomycotina</taxon>
        <taxon>Sordariomycetes</taxon>
        <taxon>Sordariomycetidae</taxon>
        <taxon>Sordariales</taxon>
        <taxon>Sordariaceae</taxon>
        <taxon>Neurospora</taxon>
    </lineage>
</organism>
<evidence type="ECO:0000256" key="2">
    <source>
        <dbReference type="ARBA" id="ARBA00022741"/>
    </source>
</evidence>
<keyword evidence="1" id="KW-0808">Transferase</keyword>
<name>A0ABR3D5V6_NEUIN</name>
<sequence length="770" mass="85756">MSLIPYHPREGREIVLRHRNAIVVRDPLTQRLEIRGLQLHECPTCHQPLRTSPESHVDDDSDRRESYVDPDYFRMLRDGHNGQAPSNPRPPSSPIRRLVRPVPAIDDRGNEVGVQNAEFVSSEPVPSETTRIKKEAFAPNYFETFFHEERTLGRGGKGVVMLVRHEIDGCNLGHFACKRVPVGDDHAWLGKVLVEVELLAKLSHPNLVSYRFSWVEDVKINKFGPKVACAFILQQYCNGGDLQQYVIGDLLKEPTIEQIKAQRRRRSKGFIERPNVTQRQLPFKEIFSLFKDITSGLAYLHTANYIHRDLKPSNCLLHREGGRTSCLISDFGEVQPENAVRVSTGSTGTISYCAPEVLIKDASGKYGNFTTKSDIFSLGMILYFMCFGRLPYANANSLHEELEDIDLLRSEITDWKGFEDERRERPDLPAKLYQLLKRLLAINPAERPSANEVLSAMKNESSLDGLGGNSTGSVPSIGLAGRRIQDLDSPMPPSTPMPGQSPAASSSDAPSLTVPEQTDHRHAKVSSSPDEDLPSSVDGYLPVSDTRQKGASDMLELGPVSRNGSVIAPHPSPPAIITPLLMPPRSTRLEQMRHCAVLTRYQAGMWLDANGLSLGVLLRLAFLAIKIFSLSWICWPYASSLSILTSVFALAILDLLHPVGRPEPRRGSNAMLGVPPPGSRRGSSYEQASNQNSQLHDHNGHMVRASSDIAPIYDNQQYRRAGTVVGWKTSIFLLLLHFAILWVTNHMGLLCAVGRWSHWPPPDLPHDEIV</sequence>
<dbReference type="Gene3D" id="3.30.200.20">
    <property type="entry name" value="Phosphorylase Kinase, domain 1"/>
    <property type="match status" value="1"/>
</dbReference>
<keyword evidence="4" id="KW-0067">ATP-binding</keyword>
<comment type="caution">
    <text evidence="9">The sequence shown here is derived from an EMBL/GenBank/DDBJ whole genome shotgun (WGS) entry which is preliminary data.</text>
</comment>
<keyword evidence="7" id="KW-0472">Membrane</keyword>
<evidence type="ECO:0000256" key="4">
    <source>
        <dbReference type="ARBA" id="ARBA00022840"/>
    </source>
</evidence>
<dbReference type="EMBL" id="JAVLET010000008">
    <property type="protein sequence ID" value="KAL0468085.1"/>
    <property type="molecule type" value="Genomic_DNA"/>
</dbReference>
<gene>
    <name evidence="9" type="ORF">QR685DRAFT_532362</name>
</gene>
<evidence type="ECO:0000313" key="10">
    <source>
        <dbReference type="Proteomes" id="UP001451303"/>
    </source>
</evidence>
<dbReference type="Gene3D" id="1.10.510.10">
    <property type="entry name" value="Transferase(Phosphotransferase) domain 1"/>
    <property type="match status" value="1"/>
</dbReference>
<keyword evidence="10" id="KW-1185">Reference proteome</keyword>
<dbReference type="InterPro" id="IPR050339">
    <property type="entry name" value="CC_SR_Kinase"/>
</dbReference>
<evidence type="ECO:0000256" key="3">
    <source>
        <dbReference type="ARBA" id="ARBA00022777"/>
    </source>
</evidence>
<feature type="region of interest" description="Disordered" evidence="6">
    <location>
        <begin position="484"/>
        <end position="545"/>
    </location>
</feature>
<feature type="domain" description="Protein kinase" evidence="8">
    <location>
        <begin position="146"/>
        <end position="463"/>
    </location>
</feature>